<dbReference type="STRING" id="1160509.A0A3N4I2G5"/>
<dbReference type="Pfam" id="PF13358">
    <property type="entry name" value="DDE_3"/>
    <property type="match status" value="1"/>
</dbReference>
<dbReference type="EMBL" id="ML119690">
    <property type="protein sequence ID" value="RPA80282.1"/>
    <property type="molecule type" value="Genomic_DNA"/>
</dbReference>
<feature type="domain" description="Tc1-like transposase DDE" evidence="1">
    <location>
        <begin position="1"/>
        <end position="27"/>
    </location>
</feature>
<evidence type="ECO:0000313" key="3">
    <source>
        <dbReference type="Proteomes" id="UP000275078"/>
    </source>
</evidence>
<dbReference type="InterPro" id="IPR038717">
    <property type="entry name" value="Tc1-like_DDE_dom"/>
</dbReference>
<gene>
    <name evidence="2" type="ORF">BJ508DRAFT_210455</name>
</gene>
<dbReference type="Proteomes" id="UP000275078">
    <property type="component" value="Unassembled WGS sequence"/>
</dbReference>
<dbReference type="InterPro" id="IPR036397">
    <property type="entry name" value="RNaseH_sf"/>
</dbReference>
<keyword evidence="3" id="KW-1185">Reference proteome</keyword>
<dbReference type="Gene3D" id="3.30.420.10">
    <property type="entry name" value="Ribonuclease H-like superfamily/Ribonuclease H"/>
    <property type="match status" value="1"/>
</dbReference>
<sequence length="74" mass="8911">PSYSPDLNPIENVWRIMKQRIKARLRFPGTLEEMKEAVKEEWDKLTPEDWNKHIDNMPERLKSVKERKGLATEY</sequence>
<reference evidence="2 3" key="1">
    <citation type="journal article" date="2018" name="Nat. Ecol. Evol.">
        <title>Pezizomycetes genomes reveal the molecular basis of ectomycorrhizal truffle lifestyle.</title>
        <authorList>
            <person name="Murat C."/>
            <person name="Payen T."/>
            <person name="Noel B."/>
            <person name="Kuo A."/>
            <person name="Morin E."/>
            <person name="Chen J."/>
            <person name="Kohler A."/>
            <person name="Krizsan K."/>
            <person name="Balestrini R."/>
            <person name="Da Silva C."/>
            <person name="Montanini B."/>
            <person name="Hainaut M."/>
            <person name="Levati E."/>
            <person name="Barry K.W."/>
            <person name="Belfiori B."/>
            <person name="Cichocki N."/>
            <person name="Clum A."/>
            <person name="Dockter R.B."/>
            <person name="Fauchery L."/>
            <person name="Guy J."/>
            <person name="Iotti M."/>
            <person name="Le Tacon F."/>
            <person name="Lindquist E.A."/>
            <person name="Lipzen A."/>
            <person name="Malagnac F."/>
            <person name="Mello A."/>
            <person name="Molinier V."/>
            <person name="Miyauchi S."/>
            <person name="Poulain J."/>
            <person name="Riccioni C."/>
            <person name="Rubini A."/>
            <person name="Sitrit Y."/>
            <person name="Splivallo R."/>
            <person name="Traeger S."/>
            <person name="Wang M."/>
            <person name="Zifcakova L."/>
            <person name="Wipf D."/>
            <person name="Zambonelli A."/>
            <person name="Paolocci F."/>
            <person name="Nowrousian M."/>
            <person name="Ottonello S."/>
            <person name="Baldrian P."/>
            <person name="Spatafora J.W."/>
            <person name="Henrissat B."/>
            <person name="Nagy L.G."/>
            <person name="Aury J.M."/>
            <person name="Wincker P."/>
            <person name="Grigoriev I.V."/>
            <person name="Bonfante P."/>
            <person name="Martin F.M."/>
        </authorList>
    </citation>
    <scope>NUCLEOTIDE SEQUENCE [LARGE SCALE GENOMIC DNA]</scope>
    <source>
        <strain evidence="2 3">RN42</strain>
    </source>
</reference>
<dbReference type="GO" id="GO:0003676">
    <property type="term" value="F:nucleic acid binding"/>
    <property type="evidence" value="ECO:0007669"/>
    <property type="project" value="InterPro"/>
</dbReference>
<protein>
    <recommendedName>
        <fullName evidence="1">Tc1-like transposase DDE domain-containing protein</fullName>
    </recommendedName>
</protein>
<proteinExistence type="predicted"/>
<accession>A0A3N4I2G5</accession>
<dbReference type="AlphaFoldDB" id="A0A3N4I2G5"/>
<feature type="non-terminal residue" evidence="2">
    <location>
        <position position="1"/>
    </location>
</feature>
<evidence type="ECO:0000313" key="2">
    <source>
        <dbReference type="EMBL" id="RPA80282.1"/>
    </source>
</evidence>
<dbReference type="OrthoDB" id="5410741at2759"/>
<evidence type="ECO:0000259" key="1">
    <source>
        <dbReference type="Pfam" id="PF13358"/>
    </source>
</evidence>
<name>A0A3N4I2G5_ASCIM</name>
<organism evidence="2 3">
    <name type="scientific">Ascobolus immersus RN42</name>
    <dbReference type="NCBI Taxonomy" id="1160509"/>
    <lineage>
        <taxon>Eukaryota</taxon>
        <taxon>Fungi</taxon>
        <taxon>Dikarya</taxon>
        <taxon>Ascomycota</taxon>
        <taxon>Pezizomycotina</taxon>
        <taxon>Pezizomycetes</taxon>
        <taxon>Pezizales</taxon>
        <taxon>Ascobolaceae</taxon>
        <taxon>Ascobolus</taxon>
    </lineage>
</organism>